<protein>
    <recommendedName>
        <fullName evidence="1">General stress protein 17M-like domain-containing protein</fullName>
    </recommendedName>
</protein>
<reference evidence="2 3" key="1">
    <citation type="submission" date="2012-06" db="EMBL/GenBank/DDBJ databases">
        <title>Finished chromosome of genome of Microcoleus sp. PCC 7113.</title>
        <authorList>
            <consortium name="US DOE Joint Genome Institute"/>
            <person name="Gugger M."/>
            <person name="Coursin T."/>
            <person name="Rippka R."/>
            <person name="Tandeau De Marsac N."/>
            <person name="Huntemann M."/>
            <person name="Wei C.-L."/>
            <person name="Han J."/>
            <person name="Detter J.C."/>
            <person name="Han C."/>
            <person name="Tapia R."/>
            <person name="Chen A."/>
            <person name="Kyrpides N."/>
            <person name="Mavromatis K."/>
            <person name="Markowitz V."/>
            <person name="Szeto E."/>
            <person name="Ivanova N."/>
            <person name="Pagani I."/>
            <person name="Pati A."/>
            <person name="Goodwin L."/>
            <person name="Nordberg H.P."/>
            <person name="Cantor M.N."/>
            <person name="Hua S.X."/>
            <person name="Woyke T."/>
            <person name="Kerfeld C.A."/>
        </authorList>
    </citation>
    <scope>NUCLEOTIDE SEQUENCE [LARGE SCALE GENOMIC DNA]</scope>
    <source>
        <strain evidence="2 3">PCC 7113</strain>
    </source>
</reference>
<gene>
    <name evidence="2" type="ORF">Mic7113_5914</name>
</gene>
<dbReference type="EMBL" id="CP003630">
    <property type="protein sequence ID" value="AFZ21518.1"/>
    <property type="molecule type" value="Genomic_DNA"/>
</dbReference>
<dbReference type="HOGENOM" id="CLU_083853_0_0_3"/>
<dbReference type="RefSeq" id="WP_015185647.1">
    <property type="nucleotide sequence ID" value="NC_019738.1"/>
</dbReference>
<sequence length="182" mass="18607">MVTTPTAYSPNQRAIGVFENFQNAEKALHELETAGFDMNRVSVIAQDTPAKSDMAGANIQDEQIGNKANEGAATGAIAGGALGSITGLLAGLGELAIPGISLLLLAGEATAVASTLAGGTMGAAAGGLSGILVGLGIPKERAKVYSDRVLRGYYLLRVNGTPNEIARAETILQNRGIEEWGI</sequence>
<accession>K9WMU3</accession>
<dbReference type="OrthoDB" id="462701at2"/>
<feature type="domain" description="General stress protein 17M-like" evidence="1">
    <location>
        <begin position="14"/>
        <end position="95"/>
    </location>
</feature>
<dbReference type="eggNOG" id="COG3861">
    <property type="taxonomic scope" value="Bacteria"/>
</dbReference>
<dbReference type="Pfam" id="PF11181">
    <property type="entry name" value="YflT"/>
    <property type="match status" value="1"/>
</dbReference>
<evidence type="ECO:0000313" key="3">
    <source>
        <dbReference type="Proteomes" id="UP000010471"/>
    </source>
</evidence>
<name>K9WMU3_9CYAN</name>
<dbReference type="PANTHER" id="PTHR36109:SF2">
    <property type="entry name" value="MEMBRANE PROTEIN"/>
    <property type="match status" value="1"/>
</dbReference>
<evidence type="ECO:0000313" key="2">
    <source>
        <dbReference type="EMBL" id="AFZ21518.1"/>
    </source>
</evidence>
<proteinExistence type="predicted"/>
<evidence type="ECO:0000259" key="1">
    <source>
        <dbReference type="Pfam" id="PF11181"/>
    </source>
</evidence>
<dbReference type="STRING" id="1173027.Mic7113_5914"/>
<dbReference type="KEGG" id="mic:Mic7113_5914"/>
<dbReference type="InterPro" id="IPR052948">
    <property type="entry name" value="Low_temp-induced_all0457"/>
</dbReference>
<dbReference type="AlphaFoldDB" id="K9WMU3"/>
<dbReference type="InterPro" id="IPR025889">
    <property type="entry name" value="GSP17M-like_dom"/>
</dbReference>
<dbReference type="Proteomes" id="UP000010471">
    <property type="component" value="Chromosome"/>
</dbReference>
<dbReference type="PANTHER" id="PTHR36109">
    <property type="entry name" value="MEMBRANE PROTEIN-RELATED"/>
    <property type="match status" value="1"/>
</dbReference>
<keyword evidence="3" id="KW-1185">Reference proteome</keyword>
<organism evidence="2 3">
    <name type="scientific">Allocoleopsis franciscana PCC 7113</name>
    <dbReference type="NCBI Taxonomy" id="1173027"/>
    <lineage>
        <taxon>Bacteria</taxon>
        <taxon>Bacillati</taxon>
        <taxon>Cyanobacteriota</taxon>
        <taxon>Cyanophyceae</taxon>
        <taxon>Coleofasciculales</taxon>
        <taxon>Coleofasciculaceae</taxon>
        <taxon>Allocoleopsis</taxon>
        <taxon>Allocoleopsis franciscana</taxon>
    </lineage>
</organism>